<dbReference type="OrthoDB" id="384721at2"/>
<dbReference type="RefSeq" id="WP_115993403.1">
    <property type="nucleotide sequence ID" value="NZ_QRDY01000007.1"/>
</dbReference>
<dbReference type="PANTHER" id="PTHR46211">
    <property type="entry name" value="GLYCEROPHOSPHORYL DIESTER PHOSPHODIESTERASE"/>
    <property type="match status" value="1"/>
</dbReference>
<dbReference type="PROSITE" id="PS51704">
    <property type="entry name" value="GP_PDE"/>
    <property type="match status" value="1"/>
</dbReference>
<dbReference type="SUPFAM" id="SSF51695">
    <property type="entry name" value="PLC-like phosphodiesterases"/>
    <property type="match status" value="1"/>
</dbReference>
<evidence type="ECO:0000313" key="3">
    <source>
        <dbReference type="Proteomes" id="UP000256869"/>
    </source>
</evidence>
<dbReference type="InterPro" id="IPR030395">
    <property type="entry name" value="GP_PDE_dom"/>
</dbReference>
<dbReference type="CDD" id="cd08556">
    <property type="entry name" value="GDPD"/>
    <property type="match status" value="1"/>
</dbReference>
<name>A0A3D9IC67_9BACL</name>
<dbReference type="EMBL" id="QRDY01000007">
    <property type="protein sequence ID" value="RED59358.1"/>
    <property type="molecule type" value="Genomic_DNA"/>
</dbReference>
<comment type="caution">
    <text evidence="2">The sequence shown here is derived from an EMBL/GenBank/DDBJ whole genome shotgun (WGS) entry which is preliminary data.</text>
</comment>
<reference evidence="2 3" key="1">
    <citation type="submission" date="2018-07" db="EMBL/GenBank/DDBJ databases">
        <title>Genomic Encyclopedia of Type Strains, Phase III (KMG-III): the genomes of soil and plant-associated and newly described type strains.</title>
        <authorList>
            <person name="Whitman W."/>
        </authorList>
    </citation>
    <scope>NUCLEOTIDE SEQUENCE [LARGE SCALE GENOMIC DNA]</scope>
    <source>
        <strain evidence="2 3">CECT 8236</strain>
    </source>
</reference>
<organism evidence="2 3">
    <name type="scientific">Cohnella lupini</name>
    <dbReference type="NCBI Taxonomy" id="1294267"/>
    <lineage>
        <taxon>Bacteria</taxon>
        <taxon>Bacillati</taxon>
        <taxon>Bacillota</taxon>
        <taxon>Bacilli</taxon>
        <taxon>Bacillales</taxon>
        <taxon>Paenibacillaceae</taxon>
        <taxon>Cohnella</taxon>
    </lineage>
</organism>
<accession>A0A3D9IC67</accession>
<dbReference type="Pfam" id="PF03009">
    <property type="entry name" value="GDPD"/>
    <property type="match status" value="1"/>
</dbReference>
<keyword evidence="3" id="KW-1185">Reference proteome</keyword>
<protein>
    <submittedName>
        <fullName evidence="2">Glycerophosphoryl diester phosphodiesterase</fullName>
    </submittedName>
</protein>
<evidence type="ECO:0000259" key="1">
    <source>
        <dbReference type="PROSITE" id="PS51704"/>
    </source>
</evidence>
<dbReference type="Proteomes" id="UP000256869">
    <property type="component" value="Unassembled WGS sequence"/>
</dbReference>
<dbReference type="Gene3D" id="3.20.20.190">
    <property type="entry name" value="Phosphatidylinositol (PI) phosphodiesterase"/>
    <property type="match status" value="1"/>
</dbReference>
<dbReference type="AlphaFoldDB" id="A0A3D9IC67"/>
<gene>
    <name evidence="2" type="ORF">DFP95_107197</name>
</gene>
<dbReference type="GO" id="GO:0008081">
    <property type="term" value="F:phosphoric diester hydrolase activity"/>
    <property type="evidence" value="ECO:0007669"/>
    <property type="project" value="InterPro"/>
</dbReference>
<dbReference type="GO" id="GO:0006629">
    <property type="term" value="P:lipid metabolic process"/>
    <property type="evidence" value="ECO:0007669"/>
    <property type="project" value="InterPro"/>
</dbReference>
<dbReference type="InterPro" id="IPR017946">
    <property type="entry name" value="PLC-like_Pdiesterase_TIM-brl"/>
</dbReference>
<evidence type="ECO:0000313" key="2">
    <source>
        <dbReference type="EMBL" id="RED59358.1"/>
    </source>
</evidence>
<feature type="domain" description="GP-PDE" evidence="1">
    <location>
        <begin position="5"/>
        <end position="235"/>
    </location>
</feature>
<dbReference type="PANTHER" id="PTHR46211:SF1">
    <property type="entry name" value="GLYCEROPHOSPHODIESTER PHOSPHODIESTERASE, CYTOPLASMIC"/>
    <property type="match status" value="1"/>
</dbReference>
<sequence>MKSFPLITAHTGCMGTPMNSLLSIETGISSGADIIEDDIQVTRDGILVLSHDDTVHLANGTENRISGMTFNELSDGLSTPISTLEQALELLQNAGKMMNLDLKTDGAIVPLSDLIERLGLLDQVFLTGCQYASALKVQMHNPRLNKLLNVDVRIFQTLSYVDAIRQTCEHAQSAGCIGLNVPYQLVQPLLLELSADYKLPVYLWTVNEEGLFRQFAEMGVRSITTKDVAAAIRVKQEVTGIGL</sequence>
<proteinExistence type="predicted"/>